<comment type="caution">
    <text evidence="2">The sequence shown here is derived from an EMBL/GenBank/DDBJ whole genome shotgun (WGS) entry which is preliminary data.</text>
</comment>
<dbReference type="AlphaFoldDB" id="A0ABD0MCE8"/>
<dbReference type="EMBL" id="JACVVK020000001">
    <property type="protein sequence ID" value="KAK7508578.1"/>
    <property type="molecule type" value="Genomic_DNA"/>
</dbReference>
<gene>
    <name evidence="2" type="ORF">BaRGS_00000144</name>
</gene>
<dbReference type="Proteomes" id="UP001519460">
    <property type="component" value="Unassembled WGS sequence"/>
</dbReference>
<evidence type="ECO:0000313" key="2">
    <source>
        <dbReference type="EMBL" id="KAK7508578.1"/>
    </source>
</evidence>
<sequence length="144" mass="15862">MLQDSSLAPQERKKKIESLPHGLRSPVAMRGPTSCNNTAYLPNSYRQTCFPCGYSDQQETLRHSRGSWPGNERGQPAVEEDFSHQDFMSSMSRRKSSSTQDAGAPCIGRQSRFCLRARSCVLSVTFGDVGDVRAVGRGCCGRVV</sequence>
<evidence type="ECO:0000313" key="3">
    <source>
        <dbReference type="Proteomes" id="UP001519460"/>
    </source>
</evidence>
<reference evidence="2 3" key="1">
    <citation type="journal article" date="2023" name="Sci. Data">
        <title>Genome assembly of the Korean intertidal mud-creeper Batillaria attramentaria.</title>
        <authorList>
            <person name="Patra A.K."/>
            <person name="Ho P.T."/>
            <person name="Jun S."/>
            <person name="Lee S.J."/>
            <person name="Kim Y."/>
            <person name="Won Y.J."/>
        </authorList>
    </citation>
    <scope>NUCLEOTIDE SEQUENCE [LARGE SCALE GENOMIC DNA]</scope>
    <source>
        <strain evidence="2">Wonlab-2016</strain>
    </source>
</reference>
<organism evidence="2 3">
    <name type="scientific">Batillaria attramentaria</name>
    <dbReference type="NCBI Taxonomy" id="370345"/>
    <lineage>
        <taxon>Eukaryota</taxon>
        <taxon>Metazoa</taxon>
        <taxon>Spiralia</taxon>
        <taxon>Lophotrochozoa</taxon>
        <taxon>Mollusca</taxon>
        <taxon>Gastropoda</taxon>
        <taxon>Caenogastropoda</taxon>
        <taxon>Sorbeoconcha</taxon>
        <taxon>Cerithioidea</taxon>
        <taxon>Batillariidae</taxon>
        <taxon>Batillaria</taxon>
    </lineage>
</organism>
<feature type="region of interest" description="Disordered" evidence="1">
    <location>
        <begin position="1"/>
        <end position="27"/>
    </location>
</feature>
<name>A0ABD0MCE8_9CAEN</name>
<keyword evidence="3" id="KW-1185">Reference proteome</keyword>
<evidence type="ECO:0000256" key="1">
    <source>
        <dbReference type="SAM" id="MobiDB-lite"/>
    </source>
</evidence>
<protein>
    <submittedName>
        <fullName evidence="2">Uncharacterized protein</fullName>
    </submittedName>
</protein>
<accession>A0ABD0MCE8</accession>
<proteinExistence type="predicted"/>